<protein>
    <submittedName>
        <fullName evidence="2">Sulfurtransferase TusA family protein</fullName>
    </submittedName>
</protein>
<name>A0ABT1W8H2_9PROT</name>
<sequence>MTTAPTAPSDATLDVTGDTCPMTFVRTRLALDRLPPGATLLVRLRGEEPLRNVSASAAALGHQVEAGATGADGVAVLRIIRH</sequence>
<dbReference type="PROSITE" id="PS01148">
    <property type="entry name" value="UPF0033"/>
    <property type="match status" value="1"/>
</dbReference>
<proteinExistence type="predicted"/>
<dbReference type="InterPro" id="IPR036868">
    <property type="entry name" value="TusA-like_sf"/>
</dbReference>
<accession>A0ABT1W8H2</accession>
<keyword evidence="3" id="KW-1185">Reference proteome</keyword>
<reference evidence="2 3" key="1">
    <citation type="submission" date="2022-06" db="EMBL/GenBank/DDBJ databases">
        <title>Endosaccharibacter gen. nov., sp. nov., endophytic bacteria isolated from sugarcane.</title>
        <authorList>
            <person name="Pitiwittayakul N."/>
            <person name="Yukphan P."/>
            <person name="Charoenyingcharoen P."/>
            <person name="Tanasupawat S."/>
        </authorList>
    </citation>
    <scope>NUCLEOTIDE SEQUENCE [LARGE SCALE GENOMIC DNA]</scope>
    <source>
        <strain evidence="2 3">KSS8</strain>
    </source>
</reference>
<gene>
    <name evidence="2" type="ORF">NFI95_12020</name>
</gene>
<organism evidence="2 3">
    <name type="scientific">Endosaccharibacter trunci</name>
    <dbReference type="NCBI Taxonomy" id="2812733"/>
    <lineage>
        <taxon>Bacteria</taxon>
        <taxon>Pseudomonadati</taxon>
        <taxon>Pseudomonadota</taxon>
        <taxon>Alphaproteobacteria</taxon>
        <taxon>Acetobacterales</taxon>
        <taxon>Acetobacteraceae</taxon>
        <taxon>Endosaccharibacter</taxon>
    </lineage>
</organism>
<evidence type="ECO:0000259" key="1">
    <source>
        <dbReference type="PROSITE" id="PS01148"/>
    </source>
</evidence>
<dbReference type="RefSeq" id="WP_422864657.1">
    <property type="nucleotide sequence ID" value="NZ_JAMSKV010000010.1"/>
</dbReference>
<evidence type="ECO:0000313" key="2">
    <source>
        <dbReference type="EMBL" id="MCQ8279170.1"/>
    </source>
</evidence>
<feature type="domain" description="UPF0033" evidence="1">
    <location>
        <begin position="13"/>
        <end position="37"/>
    </location>
</feature>
<dbReference type="CDD" id="cd00291">
    <property type="entry name" value="SirA_YedF_YeeD"/>
    <property type="match status" value="1"/>
</dbReference>
<evidence type="ECO:0000313" key="3">
    <source>
        <dbReference type="Proteomes" id="UP001524587"/>
    </source>
</evidence>
<comment type="caution">
    <text evidence="2">The sequence shown here is derived from an EMBL/GenBank/DDBJ whole genome shotgun (WGS) entry which is preliminary data.</text>
</comment>
<dbReference type="InterPro" id="IPR001455">
    <property type="entry name" value="TusA-like"/>
</dbReference>
<dbReference type="Gene3D" id="3.30.110.40">
    <property type="entry name" value="TusA-like domain"/>
    <property type="match status" value="1"/>
</dbReference>
<dbReference type="EMBL" id="JAMSKV010000010">
    <property type="protein sequence ID" value="MCQ8279170.1"/>
    <property type="molecule type" value="Genomic_DNA"/>
</dbReference>
<dbReference type="SUPFAM" id="SSF64307">
    <property type="entry name" value="SirA-like"/>
    <property type="match status" value="1"/>
</dbReference>
<dbReference type="Pfam" id="PF01206">
    <property type="entry name" value="TusA"/>
    <property type="match status" value="1"/>
</dbReference>
<dbReference type="Proteomes" id="UP001524587">
    <property type="component" value="Unassembled WGS sequence"/>
</dbReference>